<comment type="catalytic activity">
    <reaction evidence="2">
        <text>ATP + H2O = ADP + phosphate + H(+)</text>
        <dbReference type="Rhea" id="RHEA:13065"/>
        <dbReference type="ChEBI" id="CHEBI:15377"/>
        <dbReference type="ChEBI" id="CHEBI:15378"/>
        <dbReference type="ChEBI" id="CHEBI:30616"/>
        <dbReference type="ChEBI" id="CHEBI:43474"/>
        <dbReference type="ChEBI" id="CHEBI:456216"/>
    </reaction>
</comment>
<protein>
    <recommendedName>
        <fullName evidence="4">Sporulation initiation inhibitor protein Soj</fullName>
    </recommendedName>
</protein>
<evidence type="ECO:0000313" key="7">
    <source>
        <dbReference type="Proteomes" id="UP000077271"/>
    </source>
</evidence>
<dbReference type="Proteomes" id="UP000077271">
    <property type="component" value="Unassembled WGS sequence"/>
</dbReference>
<evidence type="ECO:0000256" key="1">
    <source>
        <dbReference type="ARBA" id="ARBA00006976"/>
    </source>
</evidence>
<dbReference type="FunFam" id="3.40.50.300:FF:000285">
    <property type="entry name" value="Sporulation initiation inhibitor Soj"/>
    <property type="match status" value="1"/>
</dbReference>
<dbReference type="AlphaFoldDB" id="A0A177KZ08"/>
<comment type="similarity">
    <text evidence="1">Belongs to the ParA family.</text>
</comment>
<dbReference type="PANTHER" id="PTHR13696">
    <property type="entry name" value="P-LOOP CONTAINING NUCLEOSIDE TRIPHOSPHATE HYDROLASE"/>
    <property type="match status" value="1"/>
</dbReference>
<comment type="subunit">
    <text evidence="3">Dimerizes in the presence of ATP but not ADP; ATP-binding is required for double-stranded (ds)DNA-binding. Interacts with DnaA.</text>
</comment>
<dbReference type="Gene3D" id="3.40.50.300">
    <property type="entry name" value="P-loop containing nucleotide triphosphate hydrolases"/>
    <property type="match status" value="1"/>
</dbReference>
<dbReference type="CDD" id="cd02042">
    <property type="entry name" value="ParAB_family"/>
    <property type="match status" value="1"/>
</dbReference>
<dbReference type="OrthoDB" id="9791162at2"/>
<sequence length="262" mass="29380">MKVIAVNNNKGGSLKTTTATNLAGVLAAEGERVLIIDADNQSNVTLSFGKNPDEFEVSLYDVLIKNLKPADAVVNVYENLDILPANDDLIGFDFEVIGKSKKYKAPFSIMKKTCSSLRKEYDYIFIDTPPSLSLMVGNVFAFADSVLIPFSPESYSMRSLVKVLGTIDDFKEQFNPQLRVLGVVGTMVNFQTILHQEVMQETRKYCTESQIHLFDSYIPRSIRFASSVAYEKVPATLAKKSTDIAKSYFELWKEIKENEQAR</sequence>
<gene>
    <name evidence="6" type="ORF">AWH48_16765</name>
</gene>
<proteinExistence type="inferred from homology"/>
<reference evidence="6 7" key="1">
    <citation type="submission" date="2016-01" db="EMBL/GenBank/DDBJ databases">
        <title>Investigation of taxonomic status of Bacillus aminovorans.</title>
        <authorList>
            <person name="Verma A."/>
            <person name="Pal Y."/>
            <person name="Krishnamurthi S."/>
        </authorList>
    </citation>
    <scope>NUCLEOTIDE SEQUENCE [LARGE SCALE GENOMIC DNA]</scope>
    <source>
        <strain evidence="6 7">DSM 4337</strain>
    </source>
</reference>
<evidence type="ECO:0000259" key="5">
    <source>
        <dbReference type="Pfam" id="PF13614"/>
    </source>
</evidence>
<dbReference type="EMBL" id="LQWZ01000007">
    <property type="protein sequence ID" value="OAH58649.1"/>
    <property type="molecule type" value="Genomic_DNA"/>
</dbReference>
<dbReference type="InterPro" id="IPR027417">
    <property type="entry name" value="P-loop_NTPase"/>
</dbReference>
<dbReference type="RefSeq" id="WP_063974491.1">
    <property type="nucleotide sequence ID" value="NZ_LQWZ01000007.1"/>
</dbReference>
<dbReference type="InterPro" id="IPR050678">
    <property type="entry name" value="DNA_Partitioning_ATPase"/>
</dbReference>
<evidence type="ECO:0000313" key="6">
    <source>
        <dbReference type="EMBL" id="OAH58649.1"/>
    </source>
</evidence>
<dbReference type="SUPFAM" id="SSF52540">
    <property type="entry name" value="P-loop containing nucleoside triphosphate hydrolases"/>
    <property type="match status" value="1"/>
</dbReference>
<name>A0A177KZ08_9BACI</name>
<organism evidence="6 7">
    <name type="scientific">Domibacillus aminovorans</name>
    <dbReference type="NCBI Taxonomy" id="29332"/>
    <lineage>
        <taxon>Bacteria</taxon>
        <taxon>Bacillati</taxon>
        <taxon>Bacillota</taxon>
        <taxon>Bacilli</taxon>
        <taxon>Bacillales</taxon>
        <taxon>Bacillaceae</taxon>
        <taxon>Domibacillus</taxon>
    </lineage>
</organism>
<evidence type="ECO:0000256" key="4">
    <source>
        <dbReference type="ARBA" id="ARBA00071824"/>
    </source>
</evidence>
<dbReference type="Pfam" id="PF13614">
    <property type="entry name" value="AAA_31"/>
    <property type="match status" value="1"/>
</dbReference>
<evidence type="ECO:0000256" key="2">
    <source>
        <dbReference type="ARBA" id="ARBA00049360"/>
    </source>
</evidence>
<accession>A0A177KZ08</accession>
<dbReference type="PANTHER" id="PTHR13696:SF52">
    <property type="entry name" value="PARA FAMILY PROTEIN CT_582"/>
    <property type="match status" value="1"/>
</dbReference>
<feature type="domain" description="AAA" evidence="5">
    <location>
        <begin position="1"/>
        <end position="179"/>
    </location>
</feature>
<evidence type="ECO:0000256" key="3">
    <source>
        <dbReference type="ARBA" id="ARBA00062323"/>
    </source>
</evidence>
<comment type="caution">
    <text evidence="6">The sequence shown here is derived from an EMBL/GenBank/DDBJ whole genome shotgun (WGS) entry which is preliminary data.</text>
</comment>
<dbReference type="InterPro" id="IPR025669">
    <property type="entry name" value="AAA_dom"/>
</dbReference>